<evidence type="ECO:0000256" key="5">
    <source>
        <dbReference type="ARBA" id="ARBA00023098"/>
    </source>
</evidence>
<keyword evidence="2" id="KW-0732">Signal</keyword>
<dbReference type="PANTHER" id="PTHR11005">
    <property type="entry name" value="LYSOSOMAL ACID LIPASE-RELATED"/>
    <property type="match status" value="1"/>
</dbReference>
<feature type="active site" description="Charge relay system" evidence="8">
    <location>
        <position position="360"/>
    </location>
</feature>
<gene>
    <name evidence="10" type="ORF">RI129_010843</name>
</gene>
<dbReference type="InterPro" id="IPR025483">
    <property type="entry name" value="Lipase_euk"/>
</dbReference>
<evidence type="ECO:0000256" key="4">
    <source>
        <dbReference type="ARBA" id="ARBA00022963"/>
    </source>
</evidence>
<dbReference type="Gene3D" id="3.40.50.1820">
    <property type="entry name" value="alpha/beta hydrolase"/>
    <property type="match status" value="1"/>
</dbReference>
<evidence type="ECO:0000256" key="7">
    <source>
        <dbReference type="PIRNR" id="PIRNR000862"/>
    </source>
</evidence>
<sequence>MLQRLESWKWCHLIGNSSLIPNPRKHSTKWLSRREMSIITEDGYVLRVFRIKHARNGTRPAVLLMHGIMGSSRDFVIMGPKKGLAYVLADRGYDVWLGNCRGSAYSRKHLRLNPNRDSTFWDFSWHEVGVYDVPAMISLIKTRTKLKQIGYIGMSMGTTVSYVLGSERSEYNSDLSVIISLAPNAYVRRVEDPRLLSVVQFSDLLLLVATITNTYEIPPHWFSKFFNDIRSTLCQNGSMFLDVCVGLYVASRGLKPSKFNNTDKTALVRRGYSSASLRQVLHYAQNIKSGHFRKYDYGRVRNIGRYGTLEPPEYNLSKVTAPVALFYSNEDMLMSPKIVEELCNKLANCVSKQNLVTFNHLDFLLAIDVVPVLFEHVIKVLERYNKIIR</sequence>
<dbReference type="InterPro" id="IPR029058">
    <property type="entry name" value="AB_hydrolase_fold"/>
</dbReference>
<keyword evidence="4 7" id="KW-0442">Lipid degradation</keyword>
<name>A0AAN7V2S8_9COLE</name>
<feature type="active site" description="Nucleophile" evidence="8">
    <location>
        <position position="155"/>
    </location>
</feature>
<dbReference type="EMBL" id="JAVRBK010000008">
    <property type="protein sequence ID" value="KAK5640032.1"/>
    <property type="molecule type" value="Genomic_DNA"/>
</dbReference>
<dbReference type="AlphaFoldDB" id="A0AAN7V2S8"/>
<keyword evidence="3 7" id="KW-0378">Hydrolase</keyword>
<reference evidence="10 11" key="1">
    <citation type="journal article" date="2024" name="Insects">
        <title>An Improved Chromosome-Level Genome Assembly of the Firefly Pyrocoelia pectoralis.</title>
        <authorList>
            <person name="Fu X."/>
            <person name="Meyer-Rochow V.B."/>
            <person name="Ballantyne L."/>
            <person name="Zhu X."/>
        </authorList>
    </citation>
    <scope>NUCLEOTIDE SEQUENCE [LARGE SCALE GENOMIC DNA]</scope>
    <source>
        <strain evidence="10">XCY_ONT2</strain>
    </source>
</reference>
<dbReference type="Proteomes" id="UP001329430">
    <property type="component" value="Chromosome 8"/>
</dbReference>
<keyword evidence="5" id="KW-0443">Lipid metabolism</keyword>
<protein>
    <recommendedName>
        <fullName evidence="7">Lipase</fullName>
    </recommendedName>
</protein>
<evidence type="ECO:0000256" key="3">
    <source>
        <dbReference type="ARBA" id="ARBA00022801"/>
    </source>
</evidence>
<proteinExistence type="inferred from homology"/>
<keyword evidence="11" id="KW-1185">Reference proteome</keyword>
<evidence type="ECO:0000313" key="11">
    <source>
        <dbReference type="Proteomes" id="UP001329430"/>
    </source>
</evidence>
<evidence type="ECO:0000256" key="1">
    <source>
        <dbReference type="ARBA" id="ARBA00010701"/>
    </source>
</evidence>
<organism evidence="10 11">
    <name type="scientific">Pyrocoelia pectoralis</name>
    <dbReference type="NCBI Taxonomy" id="417401"/>
    <lineage>
        <taxon>Eukaryota</taxon>
        <taxon>Metazoa</taxon>
        <taxon>Ecdysozoa</taxon>
        <taxon>Arthropoda</taxon>
        <taxon>Hexapoda</taxon>
        <taxon>Insecta</taxon>
        <taxon>Pterygota</taxon>
        <taxon>Neoptera</taxon>
        <taxon>Endopterygota</taxon>
        <taxon>Coleoptera</taxon>
        <taxon>Polyphaga</taxon>
        <taxon>Elateriformia</taxon>
        <taxon>Elateroidea</taxon>
        <taxon>Lampyridae</taxon>
        <taxon>Lampyrinae</taxon>
        <taxon>Pyrocoelia</taxon>
    </lineage>
</organism>
<comment type="caution">
    <text evidence="10">The sequence shown here is derived from an EMBL/GenBank/DDBJ whole genome shotgun (WGS) entry which is preliminary data.</text>
</comment>
<dbReference type="FunFam" id="3.40.50.1820:FF:000057">
    <property type="entry name" value="Lipase"/>
    <property type="match status" value="1"/>
</dbReference>
<evidence type="ECO:0000259" key="9">
    <source>
        <dbReference type="Pfam" id="PF00561"/>
    </source>
</evidence>
<keyword evidence="6" id="KW-0325">Glycoprotein</keyword>
<accession>A0AAN7V2S8</accession>
<feature type="active site" description="Charge relay system" evidence="8">
    <location>
        <position position="331"/>
    </location>
</feature>
<dbReference type="GO" id="GO:0016788">
    <property type="term" value="F:hydrolase activity, acting on ester bonds"/>
    <property type="evidence" value="ECO:0007669"/>
    <property type="project" value="InterPro"/>
</dbReference>
<evidence type="ECO:0000313" key="10">
    <source>
        <dbReference type="EMBL" id="KAK5640032.1"/>
    </source>
</evidence>
<dbReference type="Pfam" id="PF00561">
    <property type="entry name" value="Abhydrolase_1"/>
    <property type="match status" value="1"/>
</dbReference>
<dbReference type="SUPFAM" id="SSF53474">
    <property type="entry name" value="alpha/beta-Hydrolases"/>
    <property type="match status" value="1"/>
</dbReference>
<comment type="similarity">
    <text evidence="1 7">Belongs to the AB hydrolase superfamily. Lipase family.</text>
</comment>
<dbReference type="InterPro" id="IPR000073">
    <property type="entry name" value="AB_hydrolase_1"/>
</dbReference>
<dbReference type="GO" id="GO:0016042">
    <property type="term" value="P:lipid catabolic process"/>
    <property type="evidence" value="ECO:0007669"/>
    <property type="project" value="UniProtKB-KW"/>
</dbReference>
<feature type="domain" description="AB hydrolase-1" evidence="9">
    <location>
        <begin position="60"/>
        <end position="364"/>
    </location>
</feature>
<dbReference type="PIRSF" id="PIRSF000862">
    <property type="entry name" value="Steryl_ester_lip"/>
    <property type="match status" value="1"/>
</dbReference>
<evidence type="ECO:0000256" key="6">
    <source>
        <dbReference type="ARBA" id="ARBA00023180"/>
    </source>
</evidence>
<evidence type="ECO:0000256" key="2">
    <source>
        <dbReference type="ARBA" id="ARBA00022729"/>
    </source>
</evidence>
<evidence type="ECO:0000256" key="8">
    <source>
        <dbReference type="PIRSR" id="PIRSR000862-1"/>
    </source>
</evidence>